<feature type="transmembrane region" description="Helical" evidence="5">
    <location>
        <begin position="81"/>
        <end position="105"/>
    </location>
</feature>
<dbReference type="GO" id="GO:0005765">
    <property type="term" value="C:lysosomal membrane"/>
    <property type="evidence" value="ECO:0007669"/>
    <property type="project" value="TreeGrafter"/>
</dbReference>
<dbReference type="Pfam" id="PF10457">
    <property type="entry name" value="MENTAL"/>
    <property type="match status" value="1"/>
</dbReference>
<reference evidence="7" key="2">
    <citation type="submission" date="2017-10" db="EMBL/GenBank/DDBJ databases">
        <title>Ladona fulva Genome sequencing and assembly.</title>
        <authorList>
            <person name="Murali S."/>
            <person name="Richards S."/>
            <person name="Bandaranaike D."/>
            <person name="Bellair M."/>
            <person name="Blankenburg K."/>
            <person name="Chao H."/>
            <person name="Dinh H."/>
            <person name="Doddapaneni H."/>
            <person name="Dugan-Rocha S."/>
            <person name="Elkadiri S."/>
            <person name="Gnanaolivu R."/>
            <person name="Hernandez B."/>
            <person name="Skinner E."/>
            <person name="Javaid M."/>
            <person name="Lee S."/>
            <person name="Li M."/>
            <person name="Ming W."/>
            <person name="Munidasa M."/>
            <person name="Muniz J."/>
            <person name="Nguyen L."/>
            <person name="Hughes D."/>
            <person name="Osuji N."/>
            <person name="Pu L.-L."/>
            <person name="Puazo M."/>
            <person name="Qu C."/>
            <person name="Quiroz J."/>
            <person name="Raj R."/>
            <person name="Weissenberger G."/>
            <person name="Xin Y."/>
            <person name="Zou X."/>
            <person name="Han Y."/>
            <person name="Worley K."/>
            <person name="Muzny D."/>
            <person name="Gibbs R."/>
        </authorList>
    </citation>
    <scope>NUCLEOTIDE SEQUENCE</scope>
    <source>
        <strain evidence="7">Sampled in the wild</strain>
    </source>
</reference>
<dbReference type="Proteomes" id="UP000792457">
    <property type="component" value="Unassembled WGS sequence"/>
</dbReference>
<evidence type="ECO:0000256" key="3">
    <source>
        <dbReference type="ARBA" id="ARBA00023136"/>
    </source>
</evidence>
<dbReference type="InterPro" id="IPR051869">
    <property type="entry name" value="STARD3"/>
</dbReference>
<dbReference type="GO" id="GO:0099044">
    <property type="term" value="P:vesicle tethering to endoplasmic reticulum"/>
    <property type="evidence" value="ECO:0007669"/>
    <property type="project" value="TreeGrafter"/>
</dbReference>
<dbReference type="PROSITE" id="PS51439">
    <property type="entry name" value="MENTAL"/>
    <property type="match status" value="1"/>
</dbReference>
<evidence type="ECO:0000259" key="6">
    <source>
        <dbReference type="PROSITE" id="PS51439"/>
    </source>
</evidence>
<evidence type="ECO:0000256" key="1">
    <source>
        <dbReference type="ARBA" id="ARBA00004141"/>
    </source>
</evidence>
<feature type="transmembrane region" description="Helical" evidence="5">
    <location>
        <begin position="125"/>
        <end position="145"/>
    </location>
</feature>
<feature type="region of interest" description="Disordered" evidence="4">
    <location>
        <begin position="254"/>
        <end position="287"/>
    </location>
</feature>
<evidence type="ECO:0000313" key="8">
    <source>
        <dbReference type="Proteomes" id="UP000792457"/>
    </source>
</evidence>
<dbReference type="GO" id="GO:0005789">
    <property type="term" value="C:endoplasmic reticulum membrane"/>
    <property type="evidence" value="ECO:0007669"/>
    <property type="project" value="TreeGrafter"/>
</dbReference>
<evidence type="ECO:0000313" key="7">
    <source>
        <dbReference type="EMBL" id="KAG8227549.1"/>
    </source>
</evidence>
<sequence>MTFLNGMDREREARVAVASMISSNMLPNQSIHGQPVRSSSIEGLSSVDLSHSINTNRVDYSTEDVMSGYRHDGRMSVVRRFFCLFVTFDLLFTVLMWLICIMIIGEDIVSALVNQVVHYSIHTSLFDIVMAACARFIVLIMFYALLYINHWFIIAISTSGTCAFLLAKVFVYHWASASQPAFQVLLILTSFILSWGEAWFLDFRVLPQESHARQFFLVSRTVSDPNIPRENDPLLGARLGSYYGGRMEHSAGNFYSPMETPEVSDDEGDGGHQKVQSHRKLTPQPTY</sequence>
<proteinExistence type="predicted"/>
<dbReference type="GO" id="GO:0031902">
    <property type="term" value="C:late endosome membrane"/>
    <property type="evidence" value="ECO:0007669"/>
    <property type="project" value="TreeGrafter"/>
</dbReference>
<comment type="subcellular location">
    <subcellularLocation>
        <location evidence="1">Membrane</location>
        <topology evidence="1">Multi-pass membrane protein</topology>
    </subcellularLocation>
</comment>
<dbReference type="OrthoDB" id="74575at2759"/>
<keyword evidence="2 5" id="KW-0812">Transmembrane</keyword>
<feature type="domain" description="MENTAL" evidence="6">
    <location>
        <begin position="75"/>
        <end position="249"/>
    </location>
</feature>
<dbReference type="PANTHER" id="PTHR46121">
    <property type="entry name" value="STEROIDOGENIC ACUTE REGULATORY PROTEIN-LIKE"/>
    <property type="match status" value="1"/>
</dbReference>
<dbReference type="InterPro" id="IPR019498">
    <property type="entry name" value="MENTAL"/>
</dbReference>
<reference evidence="7" key="1">
    <citation type="submission" date="2013-04" db="EMBL/GenBank/DDBJ databases">
        <authorList>
            <person name="Qu J."/>
            <person name="Murali S.C."/>
            <person name="Bandaranaike D."/>
            <person name="Bellair M."/>
            <person name="Blankenburg K."/>
            <person name="Chao H."/>
            <person name="Dinh H."/>
            <person name="Doddapaneni H."/>
            <person name="Downs B."/>
            <person name="Dugan-Rocha S."/>
            <person name="Elkadiri S."/>
            <person name="Gnanaolivu R.D."/>
            <person name="Hernandez B."/>
            <person name="Javaid M."/>
            <person name="Jayaseelan J.C."/>
            <person name="Lee S."/>
            <person name="Li M."/>
            <person name="Ming W."/>
            <person name="Munidasa M."/>
            <person name="Muniz J."/>
            <person name="Nguyen L."/>
            <person name="Ongeri F."/>
            <person name="Osuji N."/>
            <person name="Pu L.-L."/>
            <person name="Puazo M."/>
            <person name="Qu C."/>
            <person name="Quiroz J."/>
            <person name="Raj R."/>
            <person name="Weissenberger G."/>
            <person name="Xin Y."/>
            <person name="Zou X."/>
            <person name="Han Y."/>
            <person name="Richards S."/>
            <person name="Worley K."/>
            <person name="Muzny D."/>
            <person name="Gibbs R."/>
        </authorList>
    </citation>
    <scope>NUCLEOTIDE SEQUENCE</scope>
    <source>
        <strain evidence="7">Sampled in the wild</strain>
    </source>
</reference>
<evidence type="ECO:0000256" key="5">
    <source>
        <dbReference type="SAM" id="Phobius"/>
    </source>
</evidence>
<gene>
    <name evidence="7" type="ORF">J437_LFUL000649</name>
</gene>
<keyword evidence="3 5" id="KW-0472">Membrane</keyword>
<protein>
    <recommendedName>
        <fullName evidence="6">MENTAL domain-containing protein</fullName>
    </recommendedName>
</protein>
<organism evidence="7 8">
    <name type="scientific">Ladona fulva</name>
    <name type="common">Scarce chaser dragonfly</name>
    <name type="synonym">Libellula fulva</name>
    <dbReference type="NCBI Taxonomy" id="123851"/>
    <lineage>
        <taxon>Eukaryota</taxon>
        <taxon>Metazoa</taxon>
        <taxon>Ecdysozoa</taxon>
        <taxon>Arthropoda</taxon>
        <taxon>Hexapoda</taxon>
        <taxon>Insecta</taxon>
        <taxon>Pterygota</taxon>
        <taxon>Palaeoptera</taxon>
        <taxon>Odonata</taxon>
        <taxon>Epiprocta</taxon>
        <taxon>Anisoptera</taxon>
        <taxon>Libelluloidea</taxon>
        <taxon>Libellulidae</taxon>
        <taxon>Ladona</taxon>
    </lineage>
</organism>
<keyword evidence="5" id="KW-1133">Transmembrane helix</keyword>
<dbReference type="PANTHER" id="PTHR46121:SF4">
    <property type="entry name" value="STEROIDOGENIC ACUTE REGULATORY PROTEIN-LIKE"/>
    <property type="match status" value="1"/>
</dbReference>
<comment type="caution">
    <text evidence="7">The sequence shown here is derived from an EMBL/GenBank/DDBJ whole genome shotgun (WGS) entry which is preliminary data.</text>
</comment>
<accession>A0A8K0K4T6</accession>
<dbReference type="EMBL" id="KZ308327">
    <property type="protein sequence ID" value="KAG8227549.1"/>
    <property type="molecule type" value="Genomic_DNA"/>
</dbReference>
<feature type="transmembrane region" description="Helical" evidence="5">
    <location>
        <begin position="152"/>
        <end position="175"/>
    </location>
</feature>
<evidence type="ECO:0000256" key="4">
    <source>
        <dbReference type="SAM" id="MobiDB-lite"/>
    </source>
</evidence>
<dbReference type="GO" id="GO:0140284">
    <property type="term" value="C:endoplasmic reticulum-endosome membrane contact site"/>
    <property type="evidence" value="ECO:0007669"/>
    <property type="project" value="TreeGrafter"/>
</dbReference>
<feature type="transmembrane region" description="Helical" evidence="5">
    <location>
        <begin position="181"/>
        <end position="201"/>
    </location>
</feature>
<evidence type="ECO:0000256" key="2">
    <source>
        <dbReference type="ARBA" id="ARBA00022692"/>
    </source>
</evidence>
<dbReference type="AlphaFoldDB" id="A0A8K0K4T6"/>
<keyword evidence="8" id="KW-1185">Reference proteome</keyword>
<name>A0A8K0K4T6_LADFU</name>